<feature type="transmembrane region" description="Helical" evidence="6">
    <location>
        <begin position="35"/>
        <end position="56"/>
    </location>
</feature>
<keyword evidence="9" id="KW-1185">Reference proteome</keyword>
<sequence>MTNTKEDISSDSLTESIKETLDPIPYSVFPKRQKITIVAIASMSAFFSPFSSNIYYPSIKILQQEMQVSSSMINLTITLYMVFQGISPSFWGTVADSVGRRPVFLATFLIYIAACVGLASANNFATLVTLRMLQSFGSSSAIAVGAGTIGDISTPSERGGNMGILSMGGIVTYELGWRWIFWLLVIMASTVWLLQLFFLPETLRKLVGNGSVCANPTPYQYWKNKKLDKQLEPVIEKDPNEPKLIYRMFQSFIYFKEKDVLVVLLYSSLEFACLQCILSSLTPLFVDAYQIDEFKVGLTFLAPGFGSLLGSYGSGKLMNWRFKKIADSLHMDKNKRERHNLDPEFPIEKARMGNVWIYGILFNIGMIAYGWTLHYRVNLAVPIILNFVTSCTSAATFNVTNTLLVDLFPKNSSTIVATNNLARCLISAVAILVVQPGVGKIGTGWTFTAISLALLASRAFLFVELAYGPRWRHKRNGVQ</sequence>
<dbReference type="STRING" id="4846.A0A367KI57"/>
<keyword evidence="3 6" id="KW-0812">Transmembrane</keyword>
<feature type="transmembrane region" description="Helical" evidence="6">
    <location>
        <begin position="179"/>
        <end position="199"/>
    </location>
</feature>
<dbReference type="Gene3D" id="1.20.1250.20">
    <property type="entry name" value="MFS general substrate transporter like domains"/>
    <property type="match status" value="1"/>
</dbReference>
<dbReference type="AlphaFoldDB" id="A0A367KI57"/>
<evidence type="ECO:0000313" key="8">
    <source>
        <dbReference type="EMBL" id="RCI01913.1"/>
    </source>
</evidence>
<evidence type="ECO:0000256" key="5">
    <source>
        <dbReference type="ARBA" id="ARBA00023136"/>
    </source>
</evidence>
<reference evidence="8 9" key="1">
    <citation type="journal article" date="2018" name="G3 (Bethesda)">
        <title>Phylogenetic and Phylogenomic Definition of Rhizopus Species.</title>
        <authorList>
            <person name="Gryganskyi A.P."/>
            <person name="Golan J."/>
            <person name="Dolatabadi S."/>
            <person name="Mondo S."/>
            <person name="Robb S."/>
            <person name="Idnurm A."/>
            <person name="Muszewska A."/>
            <person name="Steczkiewicz K."/>
            <person name="Masonjones S."/>
            <person name="Liao H.L."/>
            <person name="Gajdeczka M.T."/>
            <person name="Anike F."/>
            <person name="Vuek A."/>
            <person name="Anishchenko I.M."/>
            <person name="Voigt K."/>
            <person name="de Hoog G.S."/>
            <person name="Smith M.E."/>
            <person name="Heitman J."/>
            <person name="Vilgalys R."/>
            <person name="Stajich J.E."/>
        </authorList>
    </citation>
    <scope>NUCLEOTIDE SEQUENCE [LARGE SCALE GENOMIC DNA]</scope>
    <source>
        <strain evidence="8 9">LSU 92-RS-03</strain>
    </source>
</reference>
<organism evidence="8 9">
    <name type="scientific">Rhizopus stolonifer</name>
    <name type="common">Rhizopus nigricans</name>
    <dbReference type="NCBI Taxonomy" id="4846"/>
    <lineage>
        <taxon>Eukaryota</taxon>
        <taxon>Fungi</taxon>
        <taxon>Fungi incertae sedis</taxon>
        <taxon>Mucoromycota</taxon>
        <taxon>Mucoromycotina</taxon>
        <taxon>Mucoromycetes</taxon>
        <taxon>Mucorales</taxon>
        <taxon>Mucorineae</taxon>
        <taxon>Rhizopodaceae</taxon>
        <taxon>Rhizopus</taxon>
    </lineage>
</organism>
<feature type="domain" description="Major facilitator superfamily (MFS) profile" evidence="7">
    <location>
        <begin position="37"/>
        <end position="469"/>
    </location>
</feature>
<evidence type="ECO:0000259" key="7">
    <source>
        <dbReference type="PROSITE" id="PS50850"/>
    </source>
</evidence>
<evidence type="ECO:0000256" key="4">
    <source>
        <dbReference type="ARBA" id="ARBA00022989"/>
    </source>
</evidence>
<dbReference type="GO" id="GO:0022857">
    <property type="term" value="F:transmembrane transporter activity"/>
    <property type="evidence" value="ECO:0007669"/>
    <property type="project" value="InterPro"/>
</dbReference>
<dbReference type="Pfam" id="PF07690">
    <property type="entry name" value="MFS_1"/>
    <property type="match status" value="1"/>
</dbReference>
<feature type="transmembrane region" description="Helical" evidence="6">
    <location>
        <begin position="379"/>
        <end position="399"/>
    </location>
</feature>
<evidence type="ECO:0000256" key="6">
    <source>
        <dbReference type="SAM" id="Phobius"/>
    </source>
</evidence>
<keyword evidence="5 6" id="KW-0472">Membrane</keyword>
<name>A0A367KI57_RHIST</name>
<dbReference type="InterPro" id="IPR011701">
    <property type="entry name" value="MFS"/>
</dbReference>
<dbReference type="InterPro" id="IPR036259">
    <property type="entry name" value="MFS_trans_sf"/>
</dbReference>
<evidence type="ECO:0000256" key="3">
    <source>
        <dbReference type="ARBA" id="ARBA00022692"/>
    </source>
</evidence>
<evidence type="ECO:0000313" key="9">
    <source>
        <dbReference type="Proteomes" id="UP000253551"/>
    </source>
</evidence>
<feature type="transmembrane region" description="Helical" evidence="6">
    <location>
        <begin position="420"/>
        <end position="438"/>
    </location>
</feature>
<keyword evidence="2" id="KW-0813">Transport</keyword>
<dbReference type="EMBL" id="PJQM01001613">
    <property type="protein sequence ID" value="RCI01913.1"/>
    <property type="molecule type" value="Genomic_DNA"/>
</dbReference>
<dbReference type="PANTHER" id="PTHR23502:SF51">
    <property type="entry name" value="QUINIDINE RESISTANCE PROTEIN 1-RELATED"/>
    <property type="match status" value="1"/>
</dbReference>
<evidence type="ECO:0000256" key="1">
    <source>
        <dbReference type="ARBA" id="ARBA00004141"/>
    </source>
</evidence>
<dbReference type="PANTHER" id="PTHR23502">
    <property type="entry name" value="MAJOR FACILITATOR SUPERFAMILY"/>
    <property type="match status" value="1"/>
</dbReference>
<feature type="transmembrane region" description="Helical" evidence="6">
    <location>
        <begin position="68"/>
        <end position="91"/>
    </location>
</feature>
<dbReference type="OrthoDB" id="440553at2759"/>
<feature type="transmembrane region" description="Helical" evidence="6">
    <location>
        <begin position="294"/>
        <end position="314"/>
    </location>
</feature>
<dbReference type="CDD" id="cd17323">
    <property type="entry name" value="MFS_Tpo1_MDR_like"/>
    <property type="match status" value="1"/>
</dbReference>
<dbReference type="GO" id="GO:0005886">
    <property type="term" value="C:plasma membrane"/>
    <property type="evidence" value="ECO:0007669"/>
    <property type="project" value="TreeGrafter"/>
</dbReference>
<dbReference type="SUPFAM" id="SSF103473">
    <property type="entry name" value="MFS general substrate transporter"/>
    <property type="match status" value="1"/>
</dbReference>
<keyword evidence="4 6" id="KW-1133">Transmembrane helix</keyword>
<comment type="subcellular location">
    <subcellularLocation>
        <location evidence="1">Membrane</location>
        <topology evidence="1">Multi-pass membrane protein</topology>
    </subcellularLocation>
</comment>
<proteinExistence type="predicted"/>
<dbReference type="PROSITE" id="PS50850">
    <property type="entry name" value="MFS"/>
    <property type="match status" value="1"/>
</dbReference>
<feature type="transmembrane region" description="Helical" evidence="6">
    <location>
        <begin position="103"/>
        <end position="125"/>
    </location>
</feature>
<comment type="caution">
    <text evidence="8">The sequence shown here is derived from an EMBL/GenBank/DDBJ whole genome shotgun (WGS) entry which is preliminary data.</text>
</comment>
<gene>
    <name evidence="8" type="ORF">CU098_006809</name>
</gene>
<protein>
    <recommendedName>
        <fullName evidence="7">Major facilitator superfamily (MFS) profile domain-containing protein</fullName>
    </recommendedName>
</protein>
<evidence type="ECO:0000256" key="2">
    <source>
        <dbReference type="ARBA" id="ARBA00022448"/>
    </source>
</evidence>
<accession>A0A367KI57</accession>
<feature type="transmembrane region" description="Helical" evidence="6">
    <location>
        <begin position="260"/>
        <end position="282"/>
    </location>
</feature>
<dbReference type="FunFam" id="1.20.1250.20:FF:000172">
    <property type="entry name" value="MFS multidrug resistance transporter"/>
    <property type="match status" value="1"/>
</dbReference>
<dbReference type="Proteomes" id="UP000253551">
    <property type="component" value="Unassembled WGS sequence"/>
</dbReference>
<feature type="transmembrane region" description="Helical" evidence="6">
    <location>
        <begin position="355"/>
        <end position="373"/>
    </location>
</feature>
<feature type="transmembrane region" description="Helical" evidence="6">
    <location>
        <begin position="444"/>
        <end position="467"/>
    </location>
</feature>
<dbReference type="InterPro" id="IPR020846">
    <property type="entry name" value="MFS_dom"/>
</dbReference>